<dbReference type="STRING" id="683228.GA0070617_5034"/>
<dbReference type="EMBL" id="FMIA01000002">
    <property type="protein sequence ID" value="SCL62837.1"/>
    <property type="molecule type" value="Genomic_DNA"/>
</dbReference>
<keyword evidence="2" id="KW-1185">Reference proteome</keyword>
<name>A0A1C6V9K8_9ACTN</name>
<dbReference type="AlphaFoldDB" id="A0A1C6V9K8"/>
<dbReference type="Proteomes" id="UP000198937">
    <property type="component" value="Unassembled WGS sequence"/>
</dbReference>
<proteinExistence type="predicted"/>
<organism evidence="1 2">
    <name type="scientific">Micromonospora yangpuensis</name>
    <dbReference type="NCBI Taxonomy" id="683228"/>
    <lineage>
        <taxon>Bacteria</taxon>
        <taxon>Bacillati</taxon>
        <taxon>Actinomycetota</taxon>
        <taxon>Actinomycetes</taxon>
        <taxon>Micromonosporales</taxon>
        <taxon>Micromonosporaceae</taxon>
        <taxon>Micromonospora</taxon>
    </lineage>
</organism>
<accession>A0A1C6V9K8</accession>
<sequence length="83" mass="8935">MADRFVIHLPVVAGDLPGAVRLARVLARWSTVLAQTDPGEITVSYEDEQGVRHRVFCDARLGGGRRCALRVGHDGPCAGSVPR</sequence>
<protein>
    <submittedName>
        <fullName evidence="1">Uncharacterized protein</fullName>
    </submittedName>
</protein>
<dbReference type="OrthoDB" id="3398122at2"/>
<gene>
    <name evidence="1" type="ORF">GA0070617_5034</name>
</gene>
<evidence type="ECO:0000313" key="1">
    <source>
        <dbReference type="EMBL" id="SCL62837.1"/>
    </source>
</evidence>
<dbReference type="RefSeq" id="WP_091443487.1">
    <property type="nucleotide sequence ID" value="NZ_BMMJ01000012.1"/>
</dbReference>
<evidence type="ECO:0000313" key="2">
    <source>
        <dbReference type="Proteomes" id="UP000198937"/>
    </source>
</evidence>
<reference evidence="1 2" key="1">
    <citation type="submission" date="2016-06" db="EMBL/GenBank/DDBJ databases">
        <authorList>
            <person name="Kjaerup R.B."/>
            <person name="Dalgaard T.S."/>
            <person name="Juul-Madsen H.R."/>
        </authorList>
    </citation>
    <scope>NUCLEOTIDE SEQUENCE [LARGE SCALE GENOMIC DNA]</scope>
    <source>
        <strain evidence="1 2">DSM 45577</strain>
    </source>
</reference>